<evidence type="ECO:0000256" key="6">
    <source>
        <dbReference type="SAM" id="MobiDB-lite"/>
    </source>
</evidence>
<keyword evidence="4" id="KW-0833">Ubl conjugation pathway</keyword>
<feature type="domain" description="E3 UFM1-protein ligase 1-like" evidence="8">
    <location>
        <begin position="540"/>
        <end position="657"/>
    </location>
</feature>
<dbReference type="GO" id="GO:0034976">
    <property type="term" value="P:response to endoplasmic reticulum stress"/>
    <property type="evidence" value="ECO:0007669"/>
    <property type="project" value="TreeGrafter"/>
</dbReference>
<feature type="compositionally biased region" description="Basic and acidic residues" evidence="6">
    <location>
        <begin position="413"/>
        <end position="422"/>
    </location>
</feature>
<feature type="domain" description="E3 UFM1-protein ligase-like C-terminal" evidence="9">
    <location>
        <begin position="663"/>
        <end position="781"/>
    </location>
</feature>
<dbReference type="Pfam" id="PF25870">
    <property type="entry name" value="WHD_UFL1_5th"/>
    <property type="match status" value="1"/>
</dbReference>
<feature type="region of interest" description="Disordered" evidence="6">
    <location>
        <begin position="407"/>
        <end position="478"/>
    </location>
</feature>
<evidence type="ECO:0000256" key="4">
    <source>
        <dbReference type="ARBA" id="ARBA00022786"/>
    </source>
</evidence>
<dbReference type="InterPro" id="IPR056580">
    <property type="entry name" value="Ufl1_dom"/>
</dbReference>
<evidence type="ECO:0000259" key="7">
    <source>
        <dbReference type="Pfam" id="PF09743"/>
    </source>
</evidence>
<evidence type="ECO:0000256" key="3">
    <source>
        <dbReference type="ARBA" id="ARBA00022679"/>
    </source>
</evidence>
<dbReference type="GO" id="GO:0005789">
    <property type="term" value="C:endoplasmic reticulum membrane"/>
    <property type="evidence" value="ECO:0007669"/>
    <property type="project" value="TreeGrafter"/>
</dbReference>
<dbReference type="PANTHER" id="PTHR31057:SF0">
    <property type="entry name" value="E3 UFM1-PROTEIN LIGASE 1"/>
    <property type="match status" value="1"/>
</dbReference>
<gene>
    <name evidence="10" type="ORF">JZ751_004994</name>
</gene>
<evidence type="ECO:0000256" key="1">
    <source>
        <dbReference type="ARBA" id="ARBA00010789"/>
    </source>
</evidence>
<evidence type="ECO:0000256" key="2">
    <source>
        <dbReference type="ARBA" id="ARBA00019780"/>
    </source>
</evidence>
<feature type="domain" description="E3 UFM1-protein ligase 1-like N-terminal" evidence="7">
    <location>
        <begin position="7"/>
        <end position="284"/>
    </location>
</feature>
<dbReference type="GO" id="GO:0061666">
    <property type="term" value="F:UFM1 ligase activity"/>
    <property type="evidence" value="ECO:0007669"/>
    <property type="project" value="InterPro"/>
</dbReference>
<dbReference type="Proteomes" id="UP000824540">
    <property type="component" value="Unassembled WGS sequence"/>
</dbReference>
<comment type="similarity">
    <text evidence="1">Belongs to the UFL1 family.</text>
</comment>
<evidence type="ECO:0000256" key="5">
    <source>
        <dbReference type="ARBA" id="ARBA00031516"/>
    </source>
</evidence>
<accession>A0A8T2PF76</accession>
<dbReference type="Pfam" id="PF09743">
    <property type="entry name" value="E3_UFM1_ligase"/>
    <property type="match status" value="1"/>
</dbReference>
<protein>
    <recommendedName>
        <fullName evidence="2">E3 UFM1-protein ligase 1</fullName>
    </recommendedName>
    <alternativeName>
        <fullName evidence="5">E3 UFM1-protein transferase 1</fullName>
    </alternativeName>
</protein>
<dbReference type="AlphaFoldDB" id="A0A8T2PF76"/>
<keyword evidence="3" id="KW-0808">Transferase</keyword>
<evidence type="ECO:0000259" key="9">
    <source>
        <dbReference type="Pfam" id="PF25041"/>
    </source>
</evidence>
<dbReference type="InterPro" id="IPR056579">
    <property type="entry name" value="Ufl1_N"/>
</dbReference>
<dbReference type="OrthoDB" id="10258297at2759"/>
<proteinExistence type="inferred from homology"/>
<dbReference type="PANTHER" id="PTHR31057">
    <property type="entry name" value="E3 UFM1-PROTEIN LIGASE 1"/>
    <property type="match status" value="1"/>
</dbReference>
<dbReference type="EMBL" id="JAFBMS010000013">
    <property type="protein sequence ID" value="KAG9347427.1"/>
    <property type="molecule type" value="Genomic_DNA"/>
</dbReference>
<dbReference type="InterPro" id="IPR018611">
    <property type="entry name" value="Ufl1"/>
</dbReference>
<sequence length="793" mass="88806">MAADWEEIRRLAADFQRAQFADTVQRLSERNCIEIVAKLVGDKQLDVVHTLDGKEYITPSQISREIRDELYVHGGRVNIVDLQQIINVDWVHVESRANDIAKSDKNVQLILGQLIDDTYLDRLAEEVNDKLQEAGQVNIAELCKNYDLPGDFLTEVLSQRLGRIIQGQMDQYNRGVIFTQAFVSRHKARICGLFSAVTRPTPVNSLIGLYGFQEHLLYSVLEELVGSGRLKGTVVGGRQDKAVYIPDIYSKTQNTWVDSFLKQNGYLEFDALARLGIPDPVSYIKKRFKSMKLLFLRAVCVGQVIVDQIEASVEEAVNSGTWTDLQPMLPSCLSPEDIGILLNQVMRTANVQSTARILGSTMVVSEKFISNCISLFDESMQQKAMKEVKNNPVFLITEEDLKQVCALESTAPSRKEKREEQRRKKATEGSGSVKGGGGGNAREIKIRKTKKKGRREEDSDEETGNAPQSRNKQTEVPFMSQEEVAAVLEKHVCDYPEEMLSELTEHLMRPLTKMYQEVVRTVFMSSTNTSSGANRKQNVKDLQEEINNLYHNIRLFEKGTKLFSDETQANIAKHVLKTVCSDATNILLNFAAAEFMVAVESPSSITNEVRMKILGKLPEETKAPLMKLHNSLNGKSIEDFLTNLEPAAEACGFMLKKGDKKRERQALFQHRQALMEQLKVTEDPALVLHLTSVLLFQSSTNCMLHAPGRCVPQIIGSLVGRVSEDQHRLLSRYQTLVVKQLVGQSKKAAQGQGDADGLGEGDEAEAIQKELQSLTSEVKDIVLTPRKTSMSED</sequence>
<keyword evidence="11" id="KW-1185">Reference proteome</keyword>
<reference evidence="10" key="1">
    <citation type="thesis" date="2021" institute="BYU ScholarsArchive" country="Provo, UT, USA">
        <title>Applications of and Algorithms for Genome Assembly and Genomic Analyses with an Emphasis on Marine Teleosts.</title>
        <authorList>
            <person name="Pickett B.D."/>
        </authorList>
    </citation>
    <scope>NUCLEOTIDE SEQUENCE</scope>
    <source>
        <strain evidence="10">HI-2016</strain>
    </source>
</reference>
<organism evidence="10 11">
    <name type="scientific">Albula glossodonta</name>
    <name type="common">roundjaw bonefish</name>
    <dbReference type="NCBI Taxonomy" id="121402"/>
    <lineage>
        <taxon>Eukaryota</taxon>
        <taxon>Metazoa</taxon>
        <taxon>Chordata</taxon>
        <taxon>Craniata</taxon>
        <taxon>Vertebrata</taxon>
        <taxon>Euteleostomi</taxon>
        <taxon>Actinopterygii</taxon>
        <taxon>Neopterygii</taxon>
        <taxon>Teleostei</taxon>
        <taxon>Albuliformes</taxon>
        <taxon>Albulidae</taxon>
        <taxon>Albula</taxon>
    </lineage>
</organism>
<evidence type="ECO:0000259" key="8">
    <source>
        <dbReference type="Pfam" id="PF23659"/>
    </source>
</evidence>
<evidence type="ECO:0000313" key="11">
    <source>
        <dbReference type="Proteomes" id="UP000824540"/>
    </source>
</evidence>
<evidence type="ECO:0000313" key="10">
    <source>
        <dbReference type="EMBL" id="KAG9347427.1"/>
    </source>
</evidence>
<dbReference type="Pfam" id="PF25041">
    <property type="entry name" value="UFL1_C"/>
    <property type="match status" value="1"/>
</dbReference>
<dbReference type="GO" id="GO:0032434">
    <property type="term" value="P:regulation of proteasomal ubiquitin-dependent protein catabolic process"/>
    <property type="evidence" value="ECO:0007669"/>
    <property type="project" value="TreeGrafter"/>
</dbReference>
<dbReference type="Pfam" id="PF23659">
    <property type="entry name" value="UFL1"/>
    <property type="match status" value="1"/>
</dbReference>
<comment type="caution">
    <text evidence="10">The sequence shown here is derived from an EMBL/GenBank/DDBJ whole genome shotgun (WGS) entry which is preliminary data.</text>
</comment>
<dbReference type="InterPro" id="IPR056761">
    <property type="entry name" value="Ufl1-like_C"/>
</dbReference>
<name>A0A8T2PF76_9TELE</name>
<dbReference type="GO" id="GO:1990592">
    <property type="term" value="P:protein K69-linked ufmylation"/>
    <property type="evidence" value="ECO:0007669"/>
    <property type="project" value="TreeGrafter"/>
</dbReference>